<dbReference type="STRING" id="261392.SAMN02745149_01014"/>
<accession>A0A1T4K5Q6</accession>
<keyword evidence="3" id="KW-1185">Reference proteome</keyword>
<dbReference type="OrthoDB" id="361064at2"/>
<dbReference type="Proteomes" id="UP000190423">
    <property type="component" value="Unassembled WGS sequence"/>
</dbReference>
<evidence type="ECO:0000313" key="2">
    <source>
        <dbReference type="EMBL" id="SJZ37759.1"/>
    </source>
</evidence>
<name>A0A1T4K5Q6_TREPO</name>
<reference evidence="2 3" key="1">
    <citation type="submission" date="2017-02" db="EMBL/GenBank/DDBJ databases">
        <authorList>
            <person name="Peterson S.W."/>
        </authorList>
    </citation>
    <scope>NUCLEOTIDE SEQUENCE [LARGE SCALE GENOMIC DNA]</scope>
    <source>
        <strain evidence="2 3">ATCC BAA-908</strain>
    </source>
</reference>
<feature type="chain" id="PRO_5013273040" evidence="1">
    <location>
        <begin position="20"/>
        <end position="156"/>
    </location>
</feature>
<proteinExistence type="predicted"/>
<evidence type="ECO:0000256" key="1">
    <source>
        <dbReference type="SAM" id="SignalP"/>
    </source>
</evidence>
<feature type="signal peptide" evidence="1">
    <location>
        <begin position="1"/>
        <end position="19"/>
    </location>
</feature>
<sequence length="156" mass="17228">MKKIILVLISLYVSCTLFAQSADFITELISSEKVTFGQFCYFSAIYQNLVSEDASETDAVNAFFELGYLPAGVDENTFITYEQASRIFVGFWNIKGGLFYRLSGKSGRYAFKQFKADGIIPAKIDPGMIPGGTDILNIYTMGDIRYASAAKKGDAQ</sequence>
<keyword evidence="1" id="KW-0732">Signal</keyword>
<dbReference type="GeneID" id="78316317"/>
<dbReference type="AlphaFoldDB" id="A0A1T4K5Q6"/>
<gene>
    <name evidence="2" type="ORF">SAMN02745149_01014</name>
</gene>
<dbReference type="EMBL" id="FUWG01000006">
    <property type="protein sequence ID" value="SJZ37759.1"/>
    <property type="molecule type" value="Genomic_DNA"/>
</dbReference>
<protein>
    <submittedName>
        <fullName evidence="2">Uncharacterized protein</fullName>
    </submittedName>
</protein>
<evidence type="ECO:0000313" key="3">
    <source>
        <dbReference type="Proteomes" id="UP000190423"/>
    </source>
</evidence>
<dbReference type="RefSeq" id="WP_078932926.1">
    <property type="nucleotide sequence ID" value="NZ_FUWG01000006.1"/>
</dbReference>
<organism evidence="2 3">
    <name type="scientific">Treponema porcinum</name>
    <dbReference type="NCBI Taxonomy" id="261392"/>
    <lineage>
        <taxon>Bacteria</taxon>
        <taxon>Pseudomonadati</taxon>
        <taxon>Spirochaetota</taxon>
        <taxon>Spirochaetia</taxon>
        <taxon>Spirochaetales</taxon>
        <taxon>Treponemataceae</taxon>
        <taxon>Treponema</taxon>
    </lineage>
</organism>